<proteinExistence type="inferred from homology"/>
<dbReference type="GO" id="GO:0016020">
    <property type="term" value="C:membrane"/>
    <property type="evidence" value="ECO:0007669"/>
    <property type="project" value="UniProtKB-SubCell"/>
</dbReference>
<feature type="transmembrane region" description="Helical" evidence="8">
    <location>
        <begin position="270"/>
        <end position="290"/>
    </location>
</feature>
<feature type="transmembrane region" description="Helical" evidence="8">
    <location>
        <begin position="140"/>
        <end position="159"/>
    </location>
</feature>
<feature type="transmembrane region" description="Helical" evidence="8">
    <location>
        <begin position="405"/>
        <end position="425"/>
    </location>
</feature>
<dbReference type="InterPro" id="IPR036259">
    <property type="entry name" value="MFS_trans_sf"/>
</dbReference>
<evidence type="ECO:0000256" key="8">
    <source>
        <dbReference type="SAM" id="Phobius"/>
    </source>
</evidence>
<dbReference type="InterPro" id="IPR011701">
    <property type="entry name" value="MFS"/>
</dbReference>
<feature type="transmembrane region" description="Helical" evidence="8">
    <location>
        <begin position="165"/>
        <end position="185"/>
    </location>
</feature>
<comment type="similarity">
    <text evidence="2">Belongs to the major facilitator superfamily. Monocarboxylate porter (TC 2.A.1.13) family.</text>
</comment>
<keyword evidence="3" id="KW-0813">Transport</keyword>
<dbReference type="InterPro" id="IPR050327">
    <property type="entry name" value="Proton-linked_MCT"/>
</dbReference>
<evidence type="ECO:0000256" key="2">
    <source>
        <dbReference type="ARBA" id="ARBA00006727"/>
    </source>
</evidence>
<feature type="transmembrane region" description="Helical" evidence="8">
    <location>
        <begin position="372"/>
        <end position="393"/>
    </location>
</feature>
<dbReference type="AlphaFoldDB" id="A0A9P5GR41"/>
<dbReference type="PROSITE" id="PS50850">
    <property type="entry name" value="MFS"/>
    <property type="match status" value="1"/>
</dbReference>
<accession>A0A9P5GR41</accession>
<feature type="transmembrane region" description="Helical" evidence="8">
    <location>
        <begin position="197"/>
        <end position="217"/>
    </location>
</feature>
<feature type="transmembrane region" description="Helical" evidence="8">
    <location>
        <begin position="335"/>
        <end position="360"/>
    </location>
</feature>
<dbReference type="Gene3D" id="1.20.1250.20">
    <property type="entry name" value="MFS general substrate transporter like domains"/>
    <property type="match status" value="2"/>
</dbReference>
<dbReference type="SUPFAM" id="SSF103473">
    <property type="entry name" value="MFS general substrate transporter"/>
    <property type="match status" value="1"/>
</dbReference>
<protein>
    <recommendedName>
        <fullName evidence="9">Major facilitator superfamily (MFS) profile domain-containing protein</fullName>
    </recommendedName>
</protein>
<keyword evidence="11" id="KW-1185">Reference proteome</keyword>
<dbReference type="InterPro" id="IPR020846">
    <property type="entry name" value="MFS_dom"/>
</dbReference>
<dbReference type="Pfam" id="PF07690">
    <property type="entry name" value="MFS_1"/>
    <property type="match status" value="1"/>
</dbReference>
<name>A0A9P5GR41_PENCR</name>
<evidence type="ECO:0000313" key="11">
    <source>
        <dbReference type="Proteomes" id="UP000701341"/>
    </source>
</evidence>
<gene>
    <name evidence="10" type="ORF">PCG10_004649</name>
</gene>
<feature type="transmembrane region" description="Helical" evidence="8">
    <location>
        <begin position="114"/>
        <end position="133"/>
    </location>
</feature>
<evidence type="ECO:0000313" key="10">
    <source>
        <dbReference type="EMBL" id="KAF7525658.1"/>
    </source>
</evidence>
<dbReference type="GO" id="GO:0022857">
    <property type="term" value="F:transmembrane transporter activity"/>
    <property type="evidence" value="ECO:0007669"/>
    <property type="project" value="InterPro"/>
</dbReference>
<evidence type="ECO:0000256" key="7">
    <source>
        <dbReference type="SAM" id="MobiDB-lite"/>
    </source>
</evidence>
<evidence type="ECO:0000259" key="9">
    <source>
        <dbReference type="PROSITE" id="PS50850"/>
    </source>
</evidence>
<comment type="subcellular location">
    <subcellularLocation>
        <location evidence="1">Membrane</location>
        <topology evidence="1">Multi-pass membrane protein</topology>
    </subcellularLocation>
</comment>
<keyword evidence="6 8" id="KW-0472">Membrane</keyword>
<evidence type="ECO:0000256" key="5">
    <source>
        <dbReference type="ARBA" id="ARBA00022989"/>
    </source>
</evidence>
<evidence type="ECO:0000256" key="4">
    <source>
        <dbReference type="ARBA" id="ARBA00022692"/>
    </source>
</evidence>
<keyword evidence="4 8" id="KW-0812">Transmembrane</keyword>
<dbReference type="Proteomes" id="UP000701341">
    <property type="component" value="Unassembled WGS sequence"/>
</dbReference>
<feature type="compositionally biased region" description="Basic and acidic residues" evidence="7">
    <location>
        <begin position="27"/>
        <end position="41"/>
    </location>
</feature>
<feature type="transmembrane region" description="Helical" evidence="8">
    <location>
        <begin position="310"/>
        <end position="328"/>
    </location>
</feature>
<keyword evidence="5 8" id="KW-1133">Transmembrane helix</keyword>
<reference evidence="10" key="1">
    <citation type="submission" date="2020-02" db="EMBL/GenBank/DDBJ databases">
        <authorList>
            <person name="Lichtner F.J."/>
        </authorList>
    </citation>
    <scope>NUCLEOTIDE SEQUENCE</scope>
    <source>
        <strain evidence="10">G10</strain>
    </source>
</reference>
<dbReference type="PANTHER" id="PTHR11360:SF224">
    <property type="entry name" value="MAJOR FACILITATOR SUPERFAMILY (MFS) PROFILE DOMAIN-CONTAINING PROTEIN-RELATED"/>
    <property type="match status" value="1"/>
</dbReference>
<evidence type="ECO:0000256" key="1">
    <source>
        <dbReference type="ARBA" id="ARBA00004141"/>
    </source>
</evidence>
<dbReference type="PANTHER" id="PTHR11360">
    <property type="entry name" value="MONOCARBOXYLATE TRANSPORTER"/>
    <property type="match status" value="1"/>
</dbReference>
<feature type="region of interest" description="Disordered" evidence="7">
    <location>
        <begin position="19"/>
        <end position="48"/>
    </location>
</feature>
<organism evidence="10 11">
    <name type="scientific">Penicillium crustosum</name>
    <name type="common">Blue mold fungus</name>
    <dbReference type="NCBI Taxonomy" id="36656"/>
    <lineage>
        <taxon>Eukaryota</taxon>
        <taxon>Fungi</taxon>
        <taxon>Dikarya</taxon>
        <taxon>Ascomycota</taxon>
        <taxon>Pezizomycotina</taxon>
        <taxon>Eurotiomycetes</taxon>
        <taxon>Eurotiomycetidae</taxon>
        <taxon>Eurotiales</taxon>
        <taxon>Aspergillaceae</taxon>
        <taxon>Penicillium</taxon>
    </lineage>
</organism>
<feature type="transmembrane region" description="Helical" evidence="8">
    <location>
        <begin position="70"/>
        <end position="94"/>
    </location>
</feature>
<comment type="caution">
    <text evidence="10">The sequence shown here is derived from an EMBL/GenBank/DDBJ whole genome shotgun (WGS) entry which is preliminary data.</text>
</comment>
<sequence length="433" mass="46442">MVNNETEVAPSIDSATTIPVLNVHGNSDPEKGLALSEKDEAQPSSEKSIAAGSAAATPAIGPPPDGGAQAWLVVLGAFCGLFVSFGWINCIGVFQDYYQTHQLSEFSTSTVTWITSLETFMMFFCGPIFGTMFDSYGPRWILILGTILHVFGLMMASLSTDYYQFILAQGICSPIGASAIFNASVNSVSTWFAKRRGFALGVTASGSSLGGVIFPIMVTQLIPKVGFPWAMRICAFLILFMLGIANLTLKSRLPHRPKPFDILNFVRPLAELKFALTLAGAFCFFWGMFLPIFGRTLPGYLADKVGRYNMMVLTTFFSSILVLALWLPSRGNIPVIVFSALYGFGSGAFVSLAPALVAQISDLRQVGVRNGTFFSVISFAALTGAPIGGALVPDVLHGDYTRLQIFCGVVMIAGSVIFVFARGAVGGFKLNKV</sequence>
<dbReference type="EMBL" id="JAAOZQ010000027">
    <property type="protein sequence ID" value="KAF7525658.1"/>
    <property type="molecule type" value="Genomic_DNA"/>
</dbReference>
<evidence type="ECO:0000256" key="6">
    <source>
        <dbReference type="ARBA" id="ARBA00023136"/>
    </source>
</evidence>
<feature type="domain" description="Major facilitator superfamily (MFS) profile" evidence="9">
    <location>
        <begin position="231"/>
        <end position="433"/>
    </location>
</feature>
<feature type="transmembrane region" description="Helical" evidence="8">
    <location>
        <begin position="229"/>
        <end position="249"/>
    </location>
</feature>
<evidence type="ECO:0000256" key="3">
    <source>
        <dbReference type="ARBA" id="ARBA00022448"/>
    </source>
</evidence>